<dbReference type="RefSeq" id="WP_183635344.1">
    <property type="nucleotide sequence ID" value="NZ_BAABLE010000005.1"/>
</dbReference>
<keyword evidence="1" id="KW-0812">Transmembrane</keyword>
<keyword evidence="1" id="KW-1133">Transmembrane helix</keyword>
<sequence>MTAYPTHSDTAASPLRWILALAAASLALIALTSPAAAHLQVSLRAAGFAVVGGLALFAAALYRRKDRPAAPQDDPELTLLVLDPPKRVPSTANRVSSANIEAPLARRAEKWSPELLATVKGDRFARLCVRYHAARLLTTEPMPMASGRGLAVSGAGLVVHALSHTNEMAGADQIADLIADMSRATVQRGVLMNASGFTEEARSLATAHGITLIDSRLLYLMLRRLPDEAQRDLLAFATGSA</sequence>
<accession>A0A840BRN6</accession>
<evidence type="ECO:0000259" key="2">
    <source>
        <dbReference type="Pfam" id="PF04471"/>
    </source>
</evidence>
<dbReference type="Pfam" id="PF04471">
    <property type="entry name" value="Mrr_cat"/>
    <property type="match status" value="1"/>
</dbReference>
<reference evidence="3 4" key="1">
    <citation type="submission" date="2020-08" db="EMBL/GenBank/DDBJ databases">
        <title>Genomic Encyclopedia of Type Strains, Phase IV (KMG-IV): sequencing the most valuable type-strain genomes for metagenomic binning, comparative biology and taxonomic classification.</title>
        <authorList>
            <person name="Goeker M."/>
        </authorList>
    </citation>
    <scope>NUCLEOTIDE SEQUENCE [LARGE SCALE GENOMIC DNA]</scope>
    <source>
        <strain evidence="3 4">DSM 106739</strain>
    </source>
</reference>
<dbReference type="GO" id="GO:0003677">
    <property type="term" value="F:DNA binding"/>
    <property type="evidence" value="ECO:0007669"/>
    <property type="project" value="InterPro"/>
</dbReference>
<keyword evidence="1" id="KW-0472">Membrane</keyword>
<evidence type="ECO:0000256" key="1">
    <source>
        <dbReference type="SAM" id="Phobius"/>
    </source>
</evidence>
<protein>
    <recommendedName>
        <fullName evidence="2">Restriction endonuclease type IV Mrr domain-containing protein</fullName>
    </recommendedName>
</protein>
<dbReference type="GO" id="GO:0009307">
    <property type="term" value="P:DNA restriction-modification system"/>
    <property type="evidence" value="ECO:0007669"/>
    <property type="project" value="InterPro"/>
</dbReference>
<proteinExistence type="predicted"/>
<feature type="domain" description="Restriction endonuclease type IV Mrr" evidence="2">
    <location>
        <begin position="157"/>
        <end position="218"/>
    </location>
</feature>
<name>A0A840BRN6_9RHOO</name>
<comment type="caution">
    <text evidence="3">The sequence shown here is derived from an EMBL/GenBank/DDBJ whole genome shotgun (WGS) entry which is preliminary data.</text>
</comment>
<dbReference type="InterPro" id="IPR007560">
    <property type="entry name" value="Restrct_endonuc_IV_Mrr"/>
</dbReference>
<organism evidence="3 4">
    <name type="scientific">Niveibacterium umoris</name>
    <dbReference type="NCBI Taxonomy" id="1193620"/>
    <lineage>
        <taxon>Bacteria</taxon>
        <taxon>Pseudomonadati</taxon>
        <taxon>Pseudomonadota</taxon>
        <taxon>Betaproteobacteria</taxon>
        <taxon>Rhodocyclales</taxon>
        <taxon>Rhodocyclaceae</taxon>
        <taxon>Niveibacterium</taxon>
    </lineage>
</organism>
<dbReference type="EMBL" id="JACIET010000002">
    <property type="protein sequence ID" value="MBB4013476.1"/>
    <property type="molecule type" value="Genomic_DNA"/>
</dbReference>
<feature type="transmembrane region" description="Helical" evidence="1">
    <location>
        <begin position="43"/>
        <end position="62"/>
    </location>
</feature>
<evidence type="ECO:0000313" key="4">
    <source>
        <dbReference type="Proteomes" id="UP000561045"/>
    </source>
</evidence>
<feature type="transmembrane region" description="Helical" evidence="1">
    <location>
        <begin position="17"/>
        <end position="37"/>
    </location>
</feature>
<keyword evidence="4" id="KW-1185">Reference proteome</keyword>
<dbReference type="Proteomes" id="UP000561045">
    <property type="component" value="Unassembled WGS sequence"/>
</dbReference>
<gene>
    <name evidence="3" type="ORF">GGR36_002822</name>
</gene>
<evidence type="ECO:0000313" key="3">
    <source>
        <dbReference type="EMBL" id="MBB4013476.1"/>
    </source>
</evidence>
<dbReference type="GO" id="GO:0004519">
    <property type="term" value="F:endonuclease activity"/>
    <property type="evidence" value="ECO:0007669"/>
    <property type="project" value="InterPro"/>
</dbReference>
<dbReference type="AlphaFoldDB" id="A0A840BRN6"/>